<proteinExistence type="predicted"/>
<dbReference type="GeneID" id="95501116"/>
<name>A0ABZ1QKW4_9ACTN</name>
<sequence length="48" mass="5205">MASLHREPPTVLLVVDLASGESFREKPLGPCLRLGAARVLCARPHRLA</sequence>
<protein>
    <submittedName>
        <fullName evidence="1">Uncharacterized protein</fullName>
    </submittedName>
</protein>
<dbReference type="EMBL" id="CP108036">
    <property type="protein sequence ID" value="WUN83047.1"/>
    <property type="molecule type" value="Genomic_DNA"/>
</dbReference>
<organism evidence="1 2">
    <name type="scientific">Streptomyces erythrochromogenes</name>
    <dbReference type="NCBI Taxonomy" id="285574"/>
    <lineage>
        <taxon>Bacteria</taxon>
        <taxon>Bacillati</taxon>
        <taxon>Actinomycetota</taxon>
        <taxon>Actinomycetes</taxon>
        <taxon>Kitasatosporales</taxon>
        <taxon>Streptomycetaceae</taxon>
        <taxon>Streptomyces</taxon>
    </lineage>
</organism>
<gene>
    <name evidence="1" type="ORF">OHA91_33735</name>
</gene>
<evidence type="ECO:0000313" key="1">
    <source>
        <dbReference type="EMBL" id="WUN83047.1"/>
    </source>
</evidence>
<dbReference type="Proteomes" id="UP001432312">
    <property type="component" value="Chromosome"/>
</dbReference>
<keyword evidence="2" id="KW-1185">Reference proteome</keyword>
<evidence type="ECO:0000313" key="2">
    <source>
        <dbReference type="Proteomes" id="UP001432312"/>
    </source>
</evidence>
<dbReference type="RefSeq" id="WP_328740609.1">
    <property type="nucleotide sequence ID" value="NZ_CP108036.1"/>
</dbReference>
<reference evidence="1" key="1">
    <citation type="submission" date="2022-10" db="EMBL/GenBank/DDBJ databases">
        <title>The complete genomes of actinobacterial strains from the NBC collection.</title>
        <authorList>
            <person name="Joergensen T.S."/>
            <person name="Alvarez Arevalo M."/>
            <person name="Sterndorff E.B."/>
            <person name="Faurdal D."/>
            <person name="Vuksanovic O."/>
            <person name="Mourched A.-S."/>
            <person name="Charusanti P."/>
            <person name="Shaw S."/>
            <person name="Blin K."/>
            <person name="Weber T."/>
        </authorList>
    </citation>
    <scope>NUCLEOTIDE SEQUENCE</scope>
    <source>
        <strain evidence="1">NBC_00303</strain>
    </source>
</reference>
<accession>A0ABZ1QKW4</accession>